<evidence type="ECO:0000256" key="1">
    <source>
        <dbReference type="SAM" id="SignalP"/>
    </source>
</evidence>
<dbReference type="eggNOG" id="ENOG502ZMDN">
    <property type="taxonomic scope" value="Bacteria"/>
</dbReference>
<dbReference type="RefSeq" id="WP_012207971.1">
    <property type="nucleotide sequence ID" value="NC_010003.1"/>
</dbReference>
<dbReference type="Proteomes" id="UP000000789">
    <property type="component" value="Chromosome"/>
</dbReference>
<gene>
    <name evidence="2" type="ordered locus">Pmob_0115</name>
</gene>
<organism evidence="2 3">
    <name type="scientific">Petrotoga mobilis (strain DSM 10674 / SJ95)</name>
    <dbReference type="NCBI Taxonomy" id="403833"/>
    <lineage>
        <taxon>Bacteria</taxon>
        <taxon>Thermotogati</taxon>
        <taxon>Thermotogota</taxon>
        <taxon>Thermotogae</taxon>
        <taxon>Petrotogales</taxon>
        <taxon>Petrotogaceae</taxon>
        <taxon>Petrotoga</taxon>
    </lineage>
</organism>
<dbReference type="STRING" id="403833.Pmob_0115"/>
<feature type="chain" id="PRO_5002732136" description="Outer membrane lipoprotein carrier protein LolA" evidence="1">
    <location>
        <begin position="21"/>
        <end position="213"/>
    </location>
</feature>
<dbReference type="KEGG" id="pmo:Pmob_0115"/>
<keyword evidence="3" id="KW-1185">Reference proteome</keyword>
<evidence type="ECO:0008006" key="4">
    <source>
        <dbReference type="Google" id="ProtNLM"/>
    </source>
</evidence>
<reference evidence="2" key="1">
    <citation type="submission" date="2007-11" db="EMBL/GenBank/DDBJ databases">
        <title>Complete sequence of Petroga mobilis SJ95.</title>
        <authorList>
            <consortium name="US DOE Joint Genome Institute"/>
            <person name="Copeland A."/>
            <person name="Lucas S."/>
            <person name="Lapidus A."/>
            <person name="Barry K."/>
            <person name="Glavina del Rio T."/>
            <person name="Dalin E."/>
            <person name="Tice H."/>
            <person name="Pitluck S."/>
            <person name="Meincke L."/>
            <person name="Brettin T."/>
            <person name="Bruce D."/>
            <person name="Detter J.C."/>
            <person name="Han C."/>
            <person name="Kuske C.R."/>
            <person name="Schmutz J."/>
            <person name="Larimer F."/>
            <person name="Land M."/>
            <person name="Hauser L."/>
            <person name="Kyrpides N."/>
            <person name="Mikhailova N."/>
            <person name="Noll K."/>
            <person name="Richardson P."/>
        </authorList>
    </citation>
    <scope>NUCLEOTIDE SEQUENCE [LARGE SCALE GENOMIC DNA]</scope>
    <source>
        <strain evidence="2">SJ95</strain>
    </source>
</reference>
<dbReference type="EMBL" id="CP000879">
    <property type="protein sequence ID" value="ABX30864.1"/>
    <property type="molecule type" value="Genomic_DNA"/>
</dbReference>
<evidence type="ECO:0000313" key="2">
    <source>
        <dbReference type="EMBL" id="ABX30864.1"/>
    </source>
</evidence>
<dbReference type="HOGENOM" id="CLU_1293315_0_0_0"/>
<evidence type="ECO:0000313" key="3">
    <source>
        <dbReference type="Proteomes" id="UP000000789"/>
    </source>
</evidence>
<sequence>MIIKKYFLLSFLAFSTFIFAQPSLESLLESYLGYKKLRFDINIQFQITENKEISAEVSYIDNRYLIFTFKKPSLFEDIYYCYDFFESVFYTNVHEEVDEYGQISILTATIPDLLSSFLPFFDPENFDVVATEVGEYEIQQYIPKTRNFLRLLNIDFTKFNIYYFKPYENIKVLEKLEILNSQESKKVIIEIKEIAPLPNEEADIELKKVLLSS</sequence>
<proteinExistence type="predicted"/>
<name>A9BEY6_PETMO</name>
<dbReference type="AlphaFoldDB" id="A9BEY6"/>
<keyword evidence="1" id="KW-0732">Signal</keyword>
<protein>
    <recommendedName>
        <fullName evidence="4">Outer membrane lipoprotein carrier protein LolA</fullName>
    </recommendedName>
</protein>
<dbReference type="OrthoDB" id="48929at2"/>
<accession>A9BEY6</accession>
<feature type="signal peptide" evidence="1">
    <location>
        <begin position="1"/>
        <end position="20"/>
    </location>
</feature>